<dbReference type="NCBIfam" id="TIGR00229">
    <property type="entry name" value="sensory_box"/>
    <property type="match status" value="1"/>
</dbReference>
<dbReference type="InterPro" id="IPR003018">
    <property type="entry name" value="GAF"/>
</dbReference>
<dbReference type="SUPFAM" id="SSF55785">
    <property type="entry name" value="PYP-like sensor domain (PAS domain)"/>
    <property type="match status" value="1"/>
</dbReference>
<feature type="non-terminal residue" evidence="9">
    <location>
        <position position="1"/>
    </location>
</feature>
<dbReference type="SUPFAM" id="SSF47384">
    <property type="entry name" value="Homodimeric domain of signal transducing histidine kinase"/>
    <property type="match status" value="1"/>
</dbReference>
<dbReference type="Pfam" id="PF00512">
    <property type="entry name" value="HisKA"/>
    <property type="match status" value="1"/>
</dbReference>
<dbReference type="InterPro" id="IPR013656">
    <property type="entry name" value="PAS_4"/>
</dbReference>
<reference evidence="9 10" key="1">
    <citation type="submission" date="2007-06" db="EMBL/GenBank/DDBJ databases">
        <authorList>
            <person name="Shimkets L."/>
            <person name="Ferriera S."/>
            <person name="Johnson J."/>
            <person name="Kravitz S."/>
            <person name="Beeson K."/>
            <person name="Sutton G."/>
            <person name="Rogers Y.-H."/>
            <person name="Friedman R."/>
            <person name="Frazier M."/>
            <person name="Venter J.C."/>
        </authorList>
    </citation>
    <scope>NUCLEOTIDE SEQUENCE [LARGE SCALE GENOMIC DNA]</scope>
    <source>
        <strain evidence="9 10">SIR-1</strain>
    </source>
</reference>
<organism evidence="9 10">
    <name type="scientific">Plesiocystis pacifica SIR-1</name>
    <dbReference type="NCBI Taxonomy" id="391625"/>
    <lineage>
        <taxon>Bacteria</taxon>
        <taxon>Pseudomonadati</taxon>
        <taxon>Myxococcota</taxon>
        <taxon>Polyangia</taxon>
        <taxon>Nannocystales</taxon>
        <taxon>Nannocystaceae</taxon>
        <taxon>Plesiocystis</taxon>
    </lineage>
</organism>
<dbReference type="GO" id="GO:0000155">
    <property type="term" value="F:phosphorelay sensor kinase activity"/>
    <property type="evidence" value="ECO:0007669"/>
    <property type="project" value="InterPro"/>
</dbReference>
<evidence type="ECO:0000256" key="1">
    <source>
        <dbReference type="ARBA" id="ARBA00000085"/>
    </source>
</evidence>
<dbReference type="RefSeq" id="WP_006977197.1">
    <property type="nucleotide sequence ID" value="NZ_ABCS01000195.1"/>
</dbReference>
<dbReference type="EC" id="2.7.13.3" evidence="2"/>
<dbReference type="Gene3D" id="3.30.450.20">
    <property type="entry name" value="PAS domain"/>
    <property type="match status" value="1"/>
</dbReference>
<gene>
    <name evidence="9" type="ORF">PPSIR1_15240</name>
</gene>
<comment type="caution">
    <text evidence="9">The sequence shown here is derived from an EMBL/GenBank/DDBJ whole genome shotgun (WGS) entry which is preliminary data.</text>
</comment>
<evidence type="ECO:0000313" key="9">
    <source>
        <dbReference type="EMBL" id="EDM73637.1"/>
    </source>
</evidence>
<dbReference type="InterPro" id="IPR003661">
    <property type="entry name" value="HisK_dim/P_dom"/>
</dbReference>
<proteinExistence type="predicted"/>
<protein>
    <recommendedName>
        <fullName evidence="2">histidine kinase</fullName>
        <ecNumber evidence="2">2.7.13.3</ecNumber>
    </recommendedName>
</protein>
<dbReference type="SUPFAM" id="SSF55874">
    <property type="entry name" value="ATPase domain of HSP90 chaperone/DNA topoisomerase II/histidine kinase"/>
    <property type="match status" value="1"/>
</dbReference>
<dbReference type="Gene3D" id="3.30.450.40">
    <property type="match status" value="1"/>
</dbReference>
<evidence type="ECO:0000259" key="7">
    <source>
        <dbReference type="PROSITE" id="PS50109"/>
    </source>
</evidence>
<dbReference type="PRINTS" id="PR00344">
    <property type="entry name" value="BCTRLSENSOR"/>
</dbReference>
<dbReference type="SMART" id="SM00448">
    <property type="entry name" value="REC"/>
    <property type="match status" value="1"/>
</dbReference>
<dbReference type="Gene3D" id="3.30.565.10">
    <property type="entry name" value="Histidine kinase-like ATPase, C-terminal domain"/>
    <property type="match status" value="1"/>
</dbReference>
<dbReference type="InterPro" id="IPR000014">
    <property type="entry name" value="PAS"/>
</dbReference>
<keyword evidence="3 6" id="KW-0597">Phosphoprotein</keyword>
<keyword evidence="4" id="KW-0808">Transferase</keyword>
<keyword evidence="5 9" id="KW-0418">Kinase</keyword>
<evidence type="ECO:0000256" key="4">
    <source>
        <dbReference type="ARBA" id="ARBA00022679"/>
    </source>
</evidence>
<dbReference type="Gene3D" id="3.40.50.2300">
    <property type="match status" value="1"/>
</dbReference>
<dbReference type="InterPro" id="IPR036890">
    <property type="entry name" value="HATPase_C_sf"/>
</dbReference>
<dbReference type="InterPro" id="IPR035965">
    <property type="entry name" value="PAS-like_dom_sf"/>
</dbReference>
<dbReference type="EMBL" id="ABCS01000195">
    <property type="protein sequence ID" value="EDM73637.1"/>
    <property type="molecule type" value="Genomic_DNA"/>
</dbReference>
<keyword evidence="10" id="KW-1185">Reference proteome</keyword>
<dbReference type="Pfam" id="PF02518">
    <property type="entry name" value="HATPase_c"/>
    <property type="match status" value="1"/>
</dbReference>
<dbReference type="eggNOG" id="COG3899">
    <property type="taxonomic scope" value="Bacteria"/>
</dbReference>
<dbReference type="InterPro" id="IPR005467">
    <property type="entry name" value="His_kinase_dom"/>
</dbReference>
<dbReference type="SMART" id="SM00387">
    <property type="entry name" value="HATPase_c"/>
    <property type="match status" value="1"/>
</dbReference>
<dbReference type="InterPro" id="IPR029016">
    <property type="entry name" value="GAF-like_dom_sf"/>
</dbReference>
<dbReference type="OrthoDB" id="9806821at2"/>
<evidence type="ECO:0000256" key="5">
    <source>
        <dbReference type="ARBA" id="ARBA00022777"/>
    </source>
</evidence>
<sequence>PLQSLARAHPRLVDVELGPLPLDELTALVDEVLGGAAEGPALAALLHQRTGGTPLYVSQLLMALYAEGIIDTDRSRGRWRVDLDRARARGSSGDVVAFLVEQFQALPADLRRVLGIAACIGERFTIEALAEAADEAPTRVGALIWAAVSAGHLHPLDPDDAGAALPKPGEAGSTLVAPRAFGFVHDRLQQVARSSLEGDREALYLGLARRASQRAEPRQSPLDDAERVHTLARYIGHALPRVEDPEEALRFAAWCAEAGRLTRAAAAFERAAEHTGHARTLLARADAPRPERFARTLELAESLAMAGRREAAKACFEDAAALTDEPHQRAQRMLSQVTLAMVVGDTEAALAVVADAAAAFELDLRLGGDEAWMGGLMARVLGAVEAAAAEAPLTELPPLPADDRFHAALGHMLLASTNAAYLSGDINLYAALALTLIDMGLGHGVGEVTGVAFVQLAIIFASALADYEGARRFCTLGFTLLERFPDSPLWGMANIIRGTTIQPWIEHMPTSVPLLEAAHVRLRASGMVLNAGYAYFCVVMNAFSMGAPLASVVEQGERAFAYLEKFGDRPLAAATQAHLDACDRLREHAPRRAANPRADREAAALNPAALFVIHSVSAFTAWVLGESEEADAALAGVGPALAAGTGLFPWAVFQVVAAARACERLEGAPDLDEPERAALVETVDQTRAMLARWRESCPANADSFAHLLEGAWAGAQGEHDAALRAYTAAADAAAEADFLAIEGLANERAAALLEGRGGTPRAAVGYLVYARAAYRRWGARVLERRVAAKLRALGHAETSTEAKAPVTETLYTLDVSSLVRMSMALSESTQVEDLLAQLLALAGENAGADRCAVLLMEAGGLHLHADQRAGEAVHSLAPPVPLSTLGDDLAARMVEACRRSSSPLVVDDTEAPPQLGSPSWRNRDPYLGRAAVRSALALPMTERGVTVGVLYLENRVTPGAFTRQHLRVLGTLAAQAAVSIANARLFTAARGREARWRALATSAPDAIMIVDEQRRIRYANREAFGRTPTELAEVRVDELVSPADREALASAVAFVFSTGSTTACEVGVPTPAGRRSYTTRMGPILGELGVDQVTLIATDVTEQRQLEQQLRQSQKMQAVGTLAGGVAHDFNNLLTVILGACELGELDLEQLSDLPPALAQSLGDAFSEIGGAAQRAAELTRQLLAFSRRQVLAPKHFDLNALASGISRMLTRLLGERVELAIELDPQPCGVHADRGQLEQVIVNLAVNARDAMAEGGTVTLRTRRVVIPPGAGQGQRRDAVLGATPPAAAHLATTGELPVGRAVVLEVQDTGAGMDAETLARVFEPFFTTKASGEGTGLGLATVLGIADQSGGAMVVATQLGVGSRFCLVLPVDESHTQAELAPAPTHVPVGGDEHVLVVEDDPGVQRLVALLLGGHGYQVHTASGGEAALALAEELRAQGSQLDLVLTDVVMPGMTGPEVAEAVRTLHPGVATLFMSGYTNDAMVRHGIATGGANFLQKPFTRPSLLQTVRSALDSPRTP</sequence>
<dbReference type="Pfam" id="PF01590">
    <property type="entry name" value="GAF"/>
    <property type="match status" value="1"/>
</dbReference>
<dbReference type="SMART" id="SM00065">
    <property type="entry name" value="GAF"/>
    <property type="match status" value="1"/>
</dbReference>
<dbReference type="SUPFAM" id="SSF52172">
    <property type="entry name" value="CheY-like"/>
    <property type="match status" value="1"/>
</dbReference>
<dbReference type="InterPro" id="IPR011006">
    <property type="entry name" value="CheY-like_superfamily"/>
</dbReference>
<dbReference type="CDD" id="cd00156">
    <property type="entry name" value="REC"/>
    <property type="match status" value="1"/>
</dbReference>
<dbReference type="Pfam" id="PF00072">
    <property type="entry name" value="Response_reg"/>
    <property type="match status" value="1"/>
</dbReference>
<feature type="modified residue" description="4-aspartylphosphate" evidence="6">
    <location>
        <position position="1450"/>
    </location>
</feature>
<comment type="catalytic activity">
    <reaction evidence="1">
        <text>ATP + protein L-histidine = ADP + protein N-phospho-L-histidine.</text>
        <dbReference type="EC" id="2.7.13.3"/>
    </reaction>
</comment>
<dbReference type="STRING" id="391625.PPSIR1_15240"/>
<name>A6GKG1_9BACT</name>
<dbReference type="PANTHER" id="PTHR43065:SF42">
    <property type="entry name" value="TWO-COMPONENT SENSOR PPRA"/>
    <property type="match status" value="1"/>
</dbReference>
<feature type="domain" description="Histidine kinase" evidence="7">
    <location>
        <begin position="1125"/>
        <end position="1375"/>
    </location>
</feature>
<dbReference type="PANTHER" id="PTHR43065">
    <property type="entry name" value="SENSOR HISTIDINE KINASE"/>
    <property type="match status" value="1"/>
</dbReference>
<dbReference type="PROSITE" id="PS50109">
    <property type="entry name" value="HIS_KIN"/>
    <property type="match status" value="1"/>
</dbReference>
<evidence type="ECO:0000259" key="8">
    <source>
        <dbReference type="PROSITE" id="PS50110"/>
    </source>
</evidence>
<dbReference type="InterPro" id="IPR003594">
    <property type="entry name" value="HATPase_dom"/>
</dbReference>
<dbReference type="SMART" id="SM00388">
    <property type="entry name" value="HisKA"/>
    <property type="match status" value="1"/>
</dbReference>
<evidence type="ECO:0000256" key="2">
    <source>
        <dbReference type="ARBA" id="ARBA00012438"/>
    </source>
</evidence>
<dbReference type="SMART" id="SM00091">
    <property type="entry name" value="PAS"/>
    <property type="match status" value="1"/>
</dbReference>
<evidence type="ECO:0000256" key="6">
    <source>
        <dbReference type="PROSITE-ProRule" id="PRU00169"/>
    </source>
</evidence>
<dbReference type="CDD" id="cd00130">
    <property type="entry name" value="PAS"/>
    <property type="match status" value="1"/>
</dbReference>
<dbReference type="Gene3D" id="1.10.287.130">
    <property type="match status" value="1"/>
</dbReference>
<dbReference type="SUPFAM" id="SSF55781">
    <property type="entry name" value="GAF domain-like"/>
    <property type="match status" value="1"/>
</dbReference>
<evidence type="ECO:0000256" key="3">
    <source>
        <dbReference type="ARBA" id="ARBA00022553"/>
    </source>
</evidence>
<dbReference type="CDD" id="cd00082">
    <property type="entry name" value="HisKA"/>
    <property type="match status" value="1"/>
</dbReference>
<dbReference type="PROSITE" id="PS50110">
    <property type="entry name" value="RESPONSE_REGULATORY"/>
    <property type="match status" value="1"/>
</dbReference>
<dbReference type="InterPro" id="IPR004358">
    <property type="entry name" value="Sig_transdc_His_kin-like_C"/>
</dbReference>
<dbReference type="Pfam" id="PF08448">
    <property type="entry name" value="PAS_4"/>
    <property type="match status" value="1"/>
</dbReference>
<dbReference type="Proteomes" id="UP000005801">
    <property type="component" value="Unassembled WGS sequence"/>
</dbReference>
<dbReference type="InterPro" id="IPR001789">
    <property type="entry name" value="Sig_transdc_resp-reg_receiver"/>
</dbReference>
<evidence type="ECO:0000313" key="10">
    <source>
        <dbReference type="Proteomes" id="UP000005801"/>
    </source>
</evidence>
<dbReference type="InterPro" id="IPR036097">
    <property type="entry name" value="HisK_dim/P_sf"/>
</dbReference>
<dbReference type="eggNOG" id="COG4191">
    <property type="taxonomic scope" value="Bacteria"/>
</dbReference>
<accession>A6GKG1</accession>
<feature type="domain" description="Response regulatory" evidence="8">
    <location>
        <begin position="1396"/>
        <end position="1515"/>
    </location>
</feature>